<dbReference type="PANTHER" id="PTHR10903">
    <property type="entry name" value="GTPASE, IMAP FAMILY MEMBER-RELATED"/>
    <property type="match status" value="1"/>
</dbReference>
<dbReference type="SUPFAM" id="SSF52540">
    <property type="entry name" value="P-loop containing nucleoside triphosphate hydrolases"/>
    <property type="match status" value="1"/>
</dbReference>
<keyword evidence="7" id="KW-1185">Reference proteome</keyword>
<dbReference type="Proteomes" id="UP001460270">
    <property type="component" value="Unassembled WGS sequence"/>
</dbReference>
<dbReference type="Gene3D" id="3.40.50.300">
    <property type="entry name" value="P-loop containing nucleotide triphosphate hydrolases"/>
    <property type="match status" value="1"/>
</dbReference>
<dbReference type="InterPro" id="IPR027417">
    <property type="entry name" value="P-loop_NTPase"/>
</dbReference>
<evidence type="ECO:0000256" key="4">
    <source>
        <dbReference type="SAM" id="SignalP"/>
    </source>
</evidence>
<dbReference type="InterPro" id="IPR045058">
    <property type="entry name" value="GIMA/IAN/Toc"/>
</dbReference>
<dbReference type="PANTHER" id="PTHR10903:SF188">
    <property type="entry name" value="GTPASE IMAP FAMILY MEMBER 2-LIKE-RELATED"/>
    <property type="match status" value="1"/>
</dbReference>
<keyword evidence="4" id="KW-0732">Signal</keyword>
<dbReference type="PROSITE" id="PS51720">
    <property type="entry name" value="G_AIG1"/>
    <property type="match status" value="1"/>
</dbReference>
<dbReference type="EMBL" id="JBBPFD010000004">
    <property type="protein sequence ID" value="KAK7930180.1"/>
    <property type="molecule type" value="Genomic_DNA"/>
</dbReference>
<evidence type="ECO:0000313" key="6">
    <source>
        <dbReference type="EMBL" id="KAK7930180.1"/>
    </source>
</evidence>
<evidence type="ECO:0000256" key="3">
    <source>
        <dbReference type="ARBA" id="ARBA00023134"/>
    </source>
</evidence>
<comment type="similarity">
    <text evidence="1">Belongs to the TRAFAC class TrmE-Era-EngA-EngB-Septin-like GTPase superfamily. AIG1/Toc34/Toc159-like paraseptin GTPase family. IAN subfamily.</text>
</comment>
<dbReference type="Pfam" id="PF04548">
    <property type="entry name" value="AIG1"/>
    <property type="match status" value="1"/>
</dbReference>
<comment type="caution">
    <text evidence="6">The sequence shown here is derived from an EMBL/GenBank/DDBJ whole genome shotgun (WGS) entry which is preliminary data.</text>
</comment>
<dbReference type="InterPro" id="IPR006703">
    <property type="entry name" value="G_AIG1"/>
</dbReference>
<evidence type="ECO:0000256" key="1">
    <source>
        <dbReference type="ARBA" id="ARBA00008535"/>
    </source>
</evidence>
<gene>
    <name evidence="6" type="ORF">WMY93_006575</name>
</gene>
<accession>A0AAW0PK90</accession>
<evidence type="ECO:0000256" key="2">
    <source>
        <dbReference type="ARBA" id="ARBA00022741"/>
    </source>
</evidence>
<evidence type="ECO:0000259" key="5">
    <source>
        <dbReference type="PROSITE" id="PS51720"/>
    </source>
</evidence>
<feature type="signal peptide" evidence="4">
    <location>
        <begin position="1"/>
        <end position="21"/>
    </location>
</feature>
<dbReference type="AlphaFoldDB" id="A0AAW0PK90"/>
<proteinExistence type="inferred from homology"/>
<organism evidence="6 7">
    <name type="scientific">Mugilogobius chulae</name>
    <name type="common">yellowstripe goby</name>
    <dbReference type="NCBI Taxonomy" id="88201"/>
    <lineage>
        <taxon>Eukaryota</taxon>
        <taxon>Metazoa</taxon>
        <taxon>Chordata</taxon>
        <taxon>Craniata</taxon>
        <taxon>Vertebrata</taxon>
        <taxon>Euteleostomi</taxon>
        <taxon>Actinopterygii</taxon>
        <taxon>Neopterygii</taxon>
        <taxon>Teleostei</taxon>
        <taxon>Neoteleostei</taxon>
        <taxon>Acanthomorphata</taxon>
        <taxon>Gobiaria</taxon>
        <taxon>Gobiiformes</taxon>
        <taxon>Gobioidei</taxon>
        <taxon>Gobiidae</taxon>
        <taxon>Gobionellinae</taxon>
        <taxon>Mugilogobius</taxon>
    </lineage>
</organism>
<reference evidence="7" key="1">
    <citation type="submission" date="2024-04" db="EMBL/GenBank/DDBJ databases">
        <title>Salinicola lusitanus LLJ914,a marine bacterium isolated from the Okinawa Trough.</title>
        <authorList>
            <person name="Li J."/>
        </authorList>
    </citation>
    <scope>NUCLEOTIDE SEQUENCE [LARGE SCALE GENOMIC DNA]</scope>
</reference>
<evidence type="ECO:0000313" key="7">
    <source>
        <dbReference type="Proteomes" id="UP001460270"/>
    </source>
</evidence>
<feature type="domain" description="AIG1-type G" evidence="5">
    <location>
        <begin position="25"/>
        <end position="198"/>
    </location>
</feature>
<keyword evidence="3" id="KW-0342">GTP-binding</keyword>
<dbReference type="FunFam" id="3.40.50.300:FF:000366">
    <property type="entry name" value="GTPase, IMAP family member 2"/>
    <property type="match status" value="1"/>
</dbReference>
<protein>
    <recommendedName>
        <fullName evidence="5">AIG1-type G domain-containing protein</fullName>
    </recommendedName>
</protein>
<feature type="chain" id="PRO_5043575631" description="AIG1-type G domain-containing protein" evidence="4">
    <location>
        <begin position="22"/>
        <end position="198"/>
    </location>
</feature>
<dbReference type="GO" id="GO:0005525">
    <property type="term" value="F:GTP binding"/>
    <property type="evidence" value="ECO:0007669"/>
    <property type="project" value="UniProtKB-KW"/>
</dbReference>
<keyword evidence="2" id="KW-0547">Nucleotide-binding</keyword>
<sequence>MPHFWNLNIVLFLITACTTQSEFSSEDLRLILIGKTGSGKSASGNTILDSDVFGASISAESVTDTCQKIEQRDPREKLITIVDTPGLFDTRKSNKELKDEIENCVIVQSVPGPHAFLLVISVKARFTEEEKAAVKWIQDNFGTDASLYTIILFTHTDQLEGKTLEQYLSESVNLRRLKNQCGGRYHSLNNKQPSTGFR</sequence>
<name>A0AAW0PK90_9GOBI</name>